<gene>
    <name evidence="2" type="ORF">H8Z77_03315</name>
</gene>
<organism evidence="2 3">
    <name type="scientific">Clostridium facile</name>
    <dbReference type="NCBI Taxonomy" id="2763035"/>
    <lineage>
        <taxon>Bacteria</taxon>
        <taxon>Bacillati</taxon>
        <taxon>Bacillota</taxon>
        <taxon>Clostridia</taxon>
        <taxon>Eubacteriales</taxon>
        <taxon>Clostridiaceae</taxon>
        <taxon>Clostridium</taxon>
    </lineage>
</organism>
<dbReference type="Proteomes" id="UP000649151">
    <property type="component" value="Unassembled WGS sequence"/>
</dbReference>
<protein>
    <recommendedName>
        <fullName evidence="4">NlpC/P60 family protein</fullName>
    </recommendedName>
</protein>
<evidence type="ECO:0000256" key="1">
    <source>
        <dbReference type="SAM" id="Phobius"/>
    </source>
</evidence>
<feature type="transmembrane region" description="Helical" evidence="1">
    <location>
        <begin position="20"/>
        <end position="43"/>
    </location>
</feature>
<keyword evidence="1" id="KW-0472">Membrane</keyword>
<dbReference type="SUPFAM" id="SSF54001">
    <property type="entry name" value="Cysteine proteinases"/>
    <property type="match status" value="1"/>
</dbReference>
<evidence type="ECO:0008006" key="4">
    <source>
        <dbReference type="Google" id="ProtNLM"/>
    </source>
</evidence>
<reference evidence="2 3" key="1">
    <citation type="submission" date="2020-08" db="EMBL/GenBank/DDBJ databases">
        <title>Genome public.</title>
        <authorList>
            <person name="Liu C."/>
            <person name="Sun Q."/>
        </authorList>
    </citation>
    <scope>NUCLEOTIDE SEQUENCE [LARGE SCALE GENOMIC DNA]</scope>
    <source>
        <strain evidence="2 3">NSJ-27</strain>
    </source>
</reference>
<keyword evidence="1" id="KW-1133">Transmembrane helix</keyword>
<dbReference type="InterPro" id="IPR038765">
    <property type="entry name" value="Papain-like_cys_pep_sf"/>
</dbReference>
<proteinExistence type="predicted"/>
<keyword evidence="1" id="KW-0812">Transmembrane</keyword>
<name>A0ABR7IPN9_9CLOT</name>
<dbReference type="EMBL" id="JACOQK010000001">
    <property type="protein sequence ID" value="MBC5787053.1"/>
    <property type="molecule type" value="Genomic_DNA"/>
</dbReference>
<evidence type="ECO:0000313" key="2">
    <source>
        <dbReference type="EMBL" id="MBC5787053.1"/>
    </source>
</evidence>
<evidence type="ECO:0000313" key="3">
    <source>
        <dbReference type="Proteomes" id="UP000649151"/>
    </source>
</evidence>
<sequence length="332" mass="36877">MSAAIKAAITVLMDKNLRKAVGGIILGVVVILLIPIVVVLGIADSEFEVDKEQVAQQVEANLTPEQIAQMKEVEDMFQEIETKMREKGFASRTMEAQILYLALGNQSTSGGFVDKLVSCFNLDQTDQQLIDLVNQVFGTSFSFEDFTKVMSGIRTVAIDTSGFKDPTTKNNLDLATWAEQACQTGWGYVYGTYGTVLSETILRQKLQQFPDEVVPFESFIRQNWMGKRTADCIGLIKAYGWFDPNTGEINYGTNGIQDLSANNTFEAATEKGTIDTIPEVPGIIVWEPGHVGIYLGNDTVIESMNTEKGVVKTQLSKRSFTHWFYMPGIRYQ</sequence>
<accession>A0ABR7IPN9</accession>
<dbReference type="Gene3D" id="3.90.1720.10">
    <property type="entry name" value="endopeptidase domain like (from Nostoc punctiforme)"/>
    <property type="match status" value="1"/>
</dbReference>
<comment type="caution">
    <text evidence="2">The sequence shown here is derived from an EMBL/GenBank/DDBJ whole genome shotgun (WGS) entry which is preliminary data.</text>
</comment>
<dbReference type="RefSeq" id="WP_069988744.1">
    <property type="nucleotide sequence ID" value="NZ_JACOQK010000001.1"/>
</dbReference>
<keyword evidence="3" id="KW-1185">Reference proteome</keyword>